<sequence length="413" mass="44989">MFIEKMVCSRCGQTYDYAQNPLMCGKEDYGRLDIVYNYAKVSESFSRQQVSKRPPNGVWRYWELMPADRKFASPLLEGDTPLVKASRLGERLGFKHLFLKDETRNPTASFKDRAMSVGAAKAVEMGRREVVIASSGNAASSLAAYSASLGLRCHALVPEDVAIGKASQLILYGARVFRVRQVVEGRDPTVDLMLQAVKNLGWYPCPSFGPFNPYQVEGPKTIAYEIVEQMGWSVPDAVLIPTGSGCLATGIWKGLVDLLQLGLIDSYPKIIPVQPSGNQPLVRAVKNGKRFDEITAEKQPRSIASGLLDPFPWDGDAAMEAVRKTGGWAEAVEEEEIRDSVRKLAGLEGVFAEPSGAVGVAAAKKLLDQGLLDPSDHVVILVTGSGLKEPEKAAPATELPLINPEIGQLLRFL</sequence>
<evidence type="ECO:0000259" key="11">
    <source>
        <dbReference type="Pfam" id="PF00291"/>
    </source>
</evidence>
<dbReference type="GO" id="GO:0004794">
    <property type="term" value="F:threonine deaminase activity"/>
    <property type="evidence" value="ECO:0007669"/>
    <property type="project" value="TreeGrafter"/>
</dbReference>
<organism evidence="12">
    <name type="scientific">Caldiarchaeum subterraneum</name>
    <dbReference type="NCBI Taxonomy" id="311458"/>
    <lineage>
        <taxon>Archaea</taxon>
        <taxon>Nitrososphaerota</taxon>
        <taxon>Candidatus Caldarchaeales</taxon>
        <taxon>Candidatus Caldarchaeaceae</taxon>
        <taxon>Candidatus Caldarchaeum</taxon>
    </lineage>
</organism>
<evidence type="ECO:0000256" key="2">
    <source>
        <dbReference type="ARBA" id="ARBA00004979"/>
    </source>
</evidence>
<dbReference type="EC" id="4.2.3.1" evidence="4 9"/>
<evidence type="ECO:0000256" key="1">
    <source>
        <dbReference type="ARBA" id="ARBA00001933"/>
    </source>
</evidence>
<evidence type="ECO:0000256" key="6">
    <source>
        <dbReference type="ARBA" id="ARBA00022697"/>
    </source>
</evidence>
<dbReference type="GO" id="GO:0003941">
    <property type="term" value="F:L-serine ammonia-lyase activity"/>
    <property type="evidence" value="ECO:0007669"/>
    <property type="project" value="TreeGrafter"/>
</dbReference>
<dbReference type="Pfam" id="PF00291">
    <property type="entry name" value="PALP"/>
    <property type="match status" value="1"/>
</dbReference>
<keyword evidence="8 12" id="KW-0456">Lyase</keyword>
<dbReference type="InterPro" id="IPR000634">
    <property type="entry name" value="Ser/Thr_deHydtase_PyrdxlP-BS"/>
</dbReference>
<comment type="similarity">
    <text evidence="3">Belongs to the threonine synthase family.</text>
</comment>
<keyword evidence="5" id="KW-0028">Amino-acid biosynthesis</keyword>
<dbReference type="GO" id="GO:0004795">
    <property type="term" value="F:threonine synthase activity"/>
    <property type="evidence" value="ECO:0007669"/>
    <property type="project" value="UniProtKB-UniRule"/>
</dbReference>
<dbReference type="InterPro" id="IPR001926">
    <property type="entry name" value="TrpB-like_PALP"/>
</dbReference>
<dbReference type="Gene3D" id="3.40.50.1100">
    <property type="match status" value="2"/>
</dbReference>
<dbReference type="CDD" id="cd01563">
    <property type="entry name" value="Thr-synth_1"/>
    <property type="match status" value="1"/>
</dbReference>
<dbReference type="GO" id="GO:0030170">
    <property type="term" value="F:pyridoxal phosphate binding"/>
    <property type="evidence" value="ECO:0007669"/>
    <property type="project" value="InterPro"/>
</dbReference>
<comment type="pathway">
    <text evidence="2">Amino-acid biosynthesis; L-threonine biosynthesis; L-threonine from L-aspartate: step 5/5.</text>
</comment>
<dbReference type="InterPro" id="IPR050147">
    <property type="entry name" value="Ser/Thr_Dehydratase"/>
</dbReference>
<dbReference type="GO" id="GO:0006565">
    <property type="term" value="P:L-serine catabolic process"/>
    <property type="evidence" value="ECO:0007669"/>
    <property type="project" value="TreeGrafter"/>
</dbReference>
<dbReference type="GO" id="GO:0009097">
    <property type="term" value="P:isoleucine biosynthetic process"/>
    <property type="evidence" value="ECO:0007669"/>
    <property type="project" value="TreeGrafter"/>
</dbReference>
<dbReference type="GO" id="GO:0009088">
    <property type="term" value="P:threonine biosynthetic process"/>
    <property type="evidence" value="ECO:0007669"/>
    <property type="project" value="UniProtKB-UniRule"/>
</dbReference>
<dbReference type="EMBL" id="DRWN01000033">
    <property type="protein sequence ID" value="HHK68487.1"/>
    <property type="molecule type" value="Genomic_DNA"/>
</dbReference>
<evidence type="ECO:0000313" key="12">
    <source>
        <dbReference type="EMBL" id="HHK68487.1"/>
    </source>
</evidence>
<dbReference type="InterPro" id="IPR004450">
    <property type="entry name" value="Thr_synthase-like"/>
</dbReference>
<evidence type="ECO:0000256" key="10">
    <source>
        <dbReference type="PIRSR" id="PIRSR604450-51"/>
    </source>
</evidence>
<dbReference type="PANTHER" id="PTHR48078:SF6">
    <property type="entry name" value="L-THREONINE DEHYDRATASE CATABOLIC TDCB"/>
    <property type="match status" value="1"/>
</dbReference>
<dbReference type="SUPFAM" id="SSF53686">
    <property type="entry name" value="Tryptophan synthase beta subunit-like PLP-dependent enzymes"/>
    <property type="match status" value="1"/>
</dbReference>
<dbReference type="PANTHER" id="PTHR48078">
    <property type="entry name" value="THREONINE DEHYDRATASE, MITOCHONDRIAL-RELATED"/>
    <property type="match status" value="1"/>
</dbReference>
<evidence type="ECO:0000256" key="5">
    <source>
        <dbReference type="ARBA" id="ARBA00022605"/>
    </source>
</evidence>
<accession>A0A7C5Q6T5</accession>
<comment type="caution">
    <text evidence="12">The sequence shown here is derived from an EMBL/GenBank/DDBJ whole genome shotgun (WGS) entry which is preliminary data.</text>
</comment>
<keyword evidence="6" id="KW-0791">Threonine biosynthesis</keyword>
<gene>
    <name evidence="12" type="ORF">ENM11_04955</name>
</gene>
<name>A0A7C5Q6T5_CALS0</name>
<keyword evidence="7 10" id="KW-0663">Pyridoxal phosphate</keyword>
<dbReference type="NCBIfam" id="TIGR00260">
    <property type="entry name" value="thrC"/>
    <property type="match status" value="1"/>
</dbReference>
<evidence type="ECO:0000256" key="4">
    <source>
        <dbReference type="ARBA" id="ARBA00013028"/>
    </source>
</evidence>
<reference evidence="12" key="1">
    <citation type="journal article" date="2020" name="mSystems">
        <title>Genome- and Community-Level Interaction Insights into Carbon Utilization and Element Cycling Functions of Hydrothermarchaeota in Hydrothermal Sediment.</title>
        <authorList>
            <person name="Zhou Z."/>
            <person name="Liu Y."/>
            <person name="Xu W."/>
            <person name="Pan J."/>
            <person name="Luo Z.H."/>
            <person name="Li M."/>
        </authorList>
    </citation>
    <scope>NUCLEOTIDE SEQUENCE [LARGE SCALE GENOMIC DNA]</scope>
    <source>
        <strain evidence="12">SpSt-1056</strain>
    </source>
</reference>
<evidence type="ECO:0000256" key="8">
    <source>
        <dbReference type="ARBA" id="ARBA00023239"/>
    </source>
</evidence>
<dbReference type="PROSITE" id="PS00165">
    <property type="entry name" value="DEHYDRATASE_SER_THR"/>
    <property type="match status" value="1"/>
</dbReference>
<dbReference type="InterPro" id="IPR036052">
    <property type="entry name" value="TrpB-like_PALP_sf"/>
</dbReference>
<dbReference type="NCBIfam" id="NF006050">
    <property type="entry name" value="PRK08197.1"/>
    <property type="match status" value="1"/>
</dbReference>
<evidence type="ECO:0000256" key="7">
    <source>
        <dbReference type="ARBA" id="ARBA00022898"/>
    </source>
</evidence>
<comment type="cofactor">
    <cofactor evidence="1 10">
        <name>pyridoxal 5'-phosphate</name>
        <dbReference type="ChEBI" id="CHEBI:597326"/>
    </cofactor>
</comment>
<protein>
    <recommendedName>
        <fullName evidence="4 9">Threonine synthase</fullName>
        <ecNumber evidence="4 9">4.2.3.1</ecNumber>
    </recommendedName>
</protein>
<feature type="modified residue" description="N6-(pyridoxal phosphate)lysine" evidence="10">
    <location>
        <position position="111"/>
    </location>
</feature>
<evidence type="ECO:0000256" key="3">
    <source>
        <dbReference type="ARBA" id="ARBA00005517"/>
    </source>
</evidence>
<feature type="domain" description="Tryptophan synthase beta chain-like PALP" evidence="11">
    <location>
        <begin position="76"/>
        <end position="384"/>
    </location>
</feature>
<dbReference type="AlphaFoldDB" id="A0A7C5Q6T5"/>
<dbReference type="UniPathway" id="UPA00050">
    <property type="reaction ID" value="UER00065"/>
</dbReference>
<dbReference type="GO" id="GO:0006567">
    <property type="term" value="P:L-threonine catabolic process"/>
    <property type="evidence" value="ECO:0007669"/>
    <property type="project" value="TreeGrafter"/>
</dbReference>
<proteinExistence type="inferred from homology"/>
<evidence type="ECO:0000256" key="9">
    <source>
        <dbReference type="NCBIfam" id="TIGR00260"/>
    </source>
</evidence>